<evidence type="ECO:0000256" key="3">
    <source>
        <dbReference type="ARBA" id="ARBA00022603"/>
    </source>
</evidence>
<dbReference type="eggNOG" id="COG2264">
    <property type="taxonomic scope" value="Bacteria"/>
</dbReference>
<dbReference type="STRING" id="477974.Daud_2055"/>
<dbReference type="InterPro" id="IPR004498">
    <property type="entry name" value="Ribosomal_PrmA_MeTrfase"/>
</dbReference>
<evidence type="ECO:0000256" key="4">
    <source>
        <dbReference type="ARBA" id="ARBA00022679"/>
    </source>
</evidence>
<keyword evidence="7" id="KW-0689">Ribosomal protein</keyword>
<dbReference type="NCBIfam" id="TIGR00406">
    <property type="entry name" value="prmA"/>
    <property type="match status" value="1"/>
</dbReference>
<protein>
    <recommendedName>
        <fullName evidence="6">Ribosomal protein L11 methyltransferase</fullName>
        <shortName evidence="6">L11 Mtase</shortName>
        <ecNumber evidence="6">2.1.1.-</ecNumber>
    </recommendedName>
</protein>
<dbReference type="HOGENOM" id="CLU_049382_0_1_9"/>
<dbReference type="EC" id="2.1.1.-" evidence="6"/>
<name>B1I697_DESAP</name>
<evidence type="ECO:0000256" key="5">
    <source>
        <dbReference type="ARBA" id="ARBA00022691"/>
    </source>
</evidence>
<keyword evidence="3 6" id="KW-0489">Methyltransferase</keyword>
<feature type="binding site" evidence="6">
    <location>
        <position position="222"/>
    </location>
    <ligand>
        <name>S-adenosyl-L-methionine</name>
        <dbReference type="ChEBI" id="CHEBI:59789"/>
    </ligand>
</feature>
<dbReference type="PANTHER" id="PTHR43648:SF1">
    <property type="entry name" value="ELECTRON TRANSFER FLAVOPROTEIN BETA SUBUNIT LYSINE METHYLTRANSFERASE"/>
    <property type="match status" value="1"/>
</dbReference>
<evidence type="ECO:0000313" key="8">
    <source>
        <dbReference type="Proteomes" id="UP000008544"/>
    </source>
</evidence>
<dbReference type="OrthoDB" id="9785995at2"/>
<dbReference type="GO" id="GO:0005840">
    <property type="term" value="C:ribosome"/>
    <property type="evidence" value="ECO:0007669"/>
    <property type="project" value="UniProtKB-KW"/>
</dbReference>
<sequence length="286" mass="31350">MFWLEIDVVVADEHRDVVSNVFFELGSGVQEEPASIHSGATLIRGWFPVDDQQPEQKVLVIRRWVENITGQPVRMEVRRASDRDWTIAWREGLKPFRVGERLVIKPTWEDFQPGAEDLVIEIDPGLAFGCGTHPTTAMCLKLLERYVRPGMVVLDVGTGSGILAIAAALLGAATVWAVDEDPLAVRTAGENVARHNLTGRVRVRSGNLLDELSEPADLVVANIVAEVLTELCPAAATALEPGGFFIVSGILDKREDIVRRALAANDFRIESRLAEGEWVALAGVKE</sequence>
<organism evidence="7 8">
    <name type="scientific">Desulforudis audaxviator (strain MP104C)</name>
    <dbReference type="NCBI Taxonomy" id="477974"/>
    <lineage>
        <taxon>Bacteria</taxon>
        <taxon>Bacillati</taxon>
        <taxon>Bacillota</taxon>
        <taxon>Clostridia</taxon>
        <taxon>Thermoanaerobacterales</taxon>
        <taxon>Candidatus Desulforudaceae</taxon>
        <taxon>Candidatus Desulforudis</taxon>
    </lineage>
</organism>
<dbReference type="InterPro" id="IPR029063">
    <property type="entry name" value="SAM-dependent_MTases_sf"/>
</dbReference>
<feature type="binding site" evidence="6">
    <location>
        <position position="157"/>
    </location>
    <ligand>
        <name>S-adenosyl-L-methionine</name>
        <dbReference type="ChEBI" id="CHEBI:59789"/>
    </ligand>
</feature>
<keyword evidence="4 6" id="KW-0808">Transferase</keyword>
<comment type="function">
    <text evidence="6">Methylates ribosomal protein L11.</text>
</comment>
<dbReference type="SUPFAM" id="SSF53335">
    <property type="entry name" value="S-adenosyl-L-methionine-dependent methyltransferases"/>
    <property type="match status" value="1"/>
</dbReference>
<feature type="binding site" evidence="6">
    <location>
        <position position="136"/>
    </location>
    <ligand>
        <name>S-adenosyl-L-methionine</name>
        <dbReference type="ChEBI" id="CHEBI:59789"/>
    </ligand>
</feature>
<dbReference type="KEGG" id="dau:Daud_2055"/>
<evidence type="ECO:0000256" key="1">
    <source>
        <dbReference type="ARBA" id="ARBA00009741"/>
    </source>
</evidence>
<dbReference type="PANTHER" id="PTHR43648">
    <property type="entry name" value="ELECTRON TRANSFER FLAVOPROTEIN BETA SUBUNIT LYSINE METHYLTRANSFERASE"/>
    <property type="match status" value="1"/>
</dbReference>
<dbReference type="AlphaFoldDB" id="B1I697"/>
<evidence type="ECO:0000313" key="7">
    <source>
        <dbReference type="EMBL" id="ACA60545.1"/>
    </source>
</evidence>
<evidence type="ECO:0000256" key="2">
    <source>
        <dbReference type="ARBA" id="ARBA00022490"/>
    </source>
</evidence>
<dbReference type="Gene3D" id="3.40.50.150">
    <property type="entry name" value="Vaccinia Virus protein VP39"/>
    <property type="match status" value="1"/>
</dbReference>
<dbReference type="HAMAP" id="MF_00735">
    <property type="entry name" value="Methyltr_PrmA"/>
    <property type="match status" value="1"/>
</dbReference>
<evidence type="ECO:0000256" key="6">
    <source>
        <dbReference type="HAMAP-Rule" id="MF_00735"/>
    </source>
</evidence>
<keyword evidence="5 6" id="KW-0949">S-adenosyl-L-methionine</keyword>
<dbReference type="Proteomes" id="UP000008544">
    <property type="component" value="Chromosome"/>
</dbReference>
<comment type="subcellular location">
    <subcellularLocation>
        <location evidence="6">Cytoplasm</location>
    </subcellularLocation>
</comment>
<dbReference type="CDD" id="cd02440">
    <property type="entry name" value="AdoMet_MTases"/>
    <property type="match status" value="1"/>
</dbReference>
<dbReference type="GO" id="GO:0005737">
    <property type="term" value="C:cytoplasm"/>
    <property type="evidence" value="ECO:0007669"/>
    <property type="project" value="UniProtKB-SubCell"/>
</dbReference>
<proteinExistence type="inferred from homology"/>
<dbReference type="Pfam" id="PF06325">
    <property type="entry name" value="PrmA"/>
    <property type="match status" value="1"/>
</dbReference>
<keyword evidence="7" id="KW-0687">Ribonucleoprotein</keyword>
<dbReference type="RefSeq" id="WP_012303120.1">
    <property type="nucleotide sequence ID" value="NC_010424.1"/>
</dbReference>
<keyword evidence="2 6" id="KW-0963">Cytoplasm</keyword>
<feature type="binding site" evidence="6">
    <location>
        <position position="179"/>
    </location>
    <ligand>
        <name>S-adenosyl-L-methionine</name>
        <dbReference type="ChEBI" id="CHEBI:59789"/>
    </ligand>
</feature>
<keyword evidence="8" id="KW-1185">Reference proteome</keyword>
<dbReference type="GO" id="GO:0032259">
    <property type="term" value="P:methylation"/>
    <property type="evidence" value="ECO:0007669"/>
    <property type="project" value="UniProtKB-KW"/>
</dbReference>
<reference evidence="7 8" key="2">
    <citation type="journal article" date="2008" name="Science">
        <title>Environmental genomics reveals a single-species ecosystem deep within Earth.</title>
        <authorList>
            <person name="Chivian D."/>
            <person name="Brodie E.L."/>
            <person name="Alm E.J."/>
            <person name="Culley D.E."/>
            <person name="Dehal P.S."/>
            <person name="Desantis T.Z."/>
            <person name="Gihring T.M."/>
            <person name="Lapidus A."/>
            <person name="Lin L.H."/>
            <person name="Lowry S.R."/>
            <person name="Moser D.P."/>
            <person name="Richardson P.M."/>
            <person name="Southam G."/>
            <person name="Wanger G."/>
            <person name="Pratt L.M."/>
            <person name="Andersen G.L."/>
            <person name="Hazen T.C."/>
            <person name="Brockman F.J."/>
            <person name="Arkin A.P."/>
            <person name="Onstott T.C."/>
        </authorList>
    </citation>
    <scope>NUCLEOTIDE SEQUENCE [LARGE SCALE GENOMIC DNA]</scope>
    <source>
        <strain evidence="7 8">MP104C</strain>
    </source>
</reference>
<reference evidence="8" key="1">
    <citation type="submission" date="2007-10" db="EMBL/GenBank/DDBJ databases">
        <title>Complete sequence of chromosome of Desulforudis audaxviator MP104C.</title>
        <authorList>
            <person name="Copeland A."/>
            <person name="Lucas S."/>
            <person name="Lapidus A."/>
            <person name="Barry K."/>
            <person name="Glavina del Rio T."/>
            <person name="Dalin E."/>
            <person name="Tice H."/>
            <person name="Bruce D."/>
            <person name="Pitluck S."/>
            <person name="Lowry S.R."/>
            <person name="Larimer F."/>
            <person name="Land M.L."/>
            <person name="Hauser L."/>
            <person name="Kyrpides N."/>
            <person name="Ivanova N.N."/>
            <person name="Richardson P."/>
        </authorList>
    </citation>
    <scope>NUCLEOTIDE SEQUENCE [LARGE SCALE GENOMIC DNA]</scope>
    <source>
        <strain evidence="8">MP104C</strain>
    </source>
</reference>
<comment type="similarity">
    <text evidence="1 6">Belongs to the methyltransferase superfamily. PrmA family.</text>
</comment>
<gene>
    <name evidence="6" type="primary">prmA</name>
    <name evidence="7" type="ordered locus">Daud_2055</name>
</gene>
<accession>B1I697</accession>
<comment type="catalytic activity">
    <reaction evidence="6">
        <text>L-lysyl-[protein] + 3 S-adenosyl-L-methionine = N(6),N(6),N(6)-trimethyl-L-lysyl-[protein] + 3 S-adenosyl-L-homocysteine + 3 H(+)</text>
        <dbReference type="Rhea" id="RHEA:54192"/>
        <dbReference type="Rhea" id="RHEA-COMP:9752"/>
        <dbReference type="Rhea" id="RHEA-COMP:13826"/>
        <dbReference type="ChEBI" id="CHEBI:15378"/>
        <dbReference type="ChEBI" id="CHEBI:29969"/>
        <dbReference type="ChEBI" id="CHEBI:57856"/>
        <dbReference type="ChEBI" id="CHEBI:59789"/>
        <dbReference type="ChEBI" id="CHEBI:61961"/>
    </reaction>
</comment>
<dbReference type="GO" id="GO:0016279">
    <property type="term" value="F:protein-lysine N-methyltransferase activity"/>
    <property type="evidence" value="ECO:0007669"/>
    <property type="project" value="RHEA"/>
</dbReference>
<dbReference type="EMBL" id="CP000860">
    <property type="protein sequence ID" value="ACA60545.1"/>
    <property type="molecule type" value="Genomic_DNA"/>
</dbReference>
<dbReference type="InterPro" id="IPR050078">
    <property type="entry name" value="Ribosomal_L11_MeTrfase_PrmA"/>
</dbReference>